<reference evidence="1 2" key="1">
    <citation type="journal article" date="2008" name="Biol. Direct">
        <title>Complete genome sequence of the extremely acidophilic methanotroph isolate V4, Methylacidiphilum infernorum, a representative of the bacterial phylum Verrucomicrobia.</title>
        <authorList>
            <person name="Hou S."/>
            <person name="Makarova K.S."/>
            <person name="Saw J.H."/>
            <person name="Senin P."/>
            <person name="Ly B.V."/>
            <person name="Zhou Z."/>
            <person name="Ren Y."/>
            <person name="Wang J."/>
            <person name="Galperin M.Y."/>
            <person name="Omelchenko M.V."/>
            <person name="Wolf Y.I."/>
            <person name="Yutin N."/>
            <person name="Koonin E.V."/>
            <person name="Stott M.B."/>
            <person name="Mountain B.W."/>
            <person name="Crowe M.A."/>
            <person name="Smirnova A.V."/>
            <person name="Dunfield P.F."/>
            <person name="Feng L."/>
            <person name="Wang L."/>
            <person name="Alam M."/>
        </authorList>
    </citation>
    <scope>NUCLEOTIDE SEQUENCE [LARGE SCALE GENOMIC DNA]</scope>
    <source>
        <strain evidence="2">Isolate V4</strain>
    </source>
</reference>
<dbReference type="EMBL" id="CP000975">
    <property type="protein sequence ID" value="ACD83900.1"/>
    <property type="molecule type" value="Genomic_DNA"/>
</dbReference>
<dbReference type="AlphaFoldDB" id="B3DXU8"/>
<dbReference type="STRING" id="481448.Minf_1846"/>
<gene>
    <name evidence="1" type="ordered locus">Minf_1846</name>
</gene>
<dbReference type="KEGG" id="min:Minf_1846"/>
<proteinExistence type="predicted"/>
<evidence type="ECO:0000313" key="2">
    <source>
        <dbReference type="Proteomes" id="UP000009149"/>
    </source>
</evidence>
<sequence length="48" mass="5583">MKENIQNNKFQKFSKKIGLWSFTFVQITPADAWIGQNLTIAYMSCAIR</sequence>
<evidence type="ECO:0000313" key="1">
    <source>
        <dbReference type="EMBL" id="ACD83900.1"/>
    </source>
</evidence>
<dbReference type="Proteomes" id="UP000009149">
    <property type="component" value="Chromosome"/>
</dbReference>
<dbReference type="HOGENOM" id="CLU_3154734_0_0_0"/>
<protein>
    <submittedName>
        <fullName evidence="1">Uncharacterized protein</fullName>
    </submittedName>
</protein>
<name>B3DXU8_METI4</name>
<organism evidence="1 2">
    <name type="scientific">Methylacidiphilum infernorum (isolate V4)</name>
    <name type="common">Methylokorus infernorum (strain V4)</name>
    <dbReference type="NCBI Taxonomy" id="481448"/>
    <lineage>
        <taxon>Bacteria</taxon>
        <taxon>Pseudomonadati</taxon>
        <taxon>Verrucomicrobiota</taxon>
        <taxon>Methylacidiphilae</taxon>
        <taxon>Methylacidiphilales</taxon>
        <taxon>Methylacidiphilaceae</taxon>
        <taxon>Methylacidiphilum (ex Ratnadevi et al. 2023)</taxon>
    </lineage>
</organism>
<accession>B3DXU8</accession>